<evidence type="ECO:0000313" key="3">
    <source>
        <dbReference type="Proteomes" id="UP000594638"/>
    </source>
</evidence>
<gene>
    <name evidence="2" type="ORF">OLEA9_A062878</name>
</gene>
<dbReference type="Gramene" id="OE9A062878T1">
    <property type="protein sequence ID" value="OE9A062878C1"/>
    <property type="gene ID" value="OE9A062878"/>
</dbReference>
<comment type="caution">
    <text evidence="2">The sequence shown here is derived from an EMBL/GenBank/DDBJ whole genome shotgun (WGS) entry which is preliminary data.</text>
</comment>
<dbReference type="AlphaFoldDB" id="A0A8S0U5K0"/>
<accession>A0A8S0U5K0</accession>
<dbReference type="Proteomes" id="UP000594638">
    <property type="component" value="Unassembled WGS sequence"/>
</dbReference>
<keyword evidence="3" id="KW-1185">Reference proteome</keyword>
<organism evidence="2 3">
    <name type="scientific">Olea europaea subsp. europaea</name>
    <dbReference type="NCBI Taxonomy" id="158383"/>
    <lineage>
        <taxon>Eukaryota</taxon>
        <taxon>Viridiplantae</taxon>
        <taxon>Streptophyta</taxon>
        <taxon>Embryophyta</taxon>
        <taxon>Tracheophyta</taxon>
        <taxon>Spermatophyta</taxon>
        <taxon>Magnoliopsida</taxon>
        <taxon>eudicotyledons</taxon>
        <taxon>Gunneridae</taxon>
        <taxon>Pentapetalae</taxon>
        <taxon>asterids</taxon>
        <taxon>lamiids</taxon>
        <taxon>Lamiales</taxon>
        <taxon>Oleaceae</taxon>
        <taxon>Oleeae</taxon>
        <taxon>Olea</taxon>
    </lineage>
</organism>
<proteinExistence type="predicted"/>
<feature type="region of interest" description="Disordered" evidence="1">
    <location>
        <begin position="48"/>
        <end position="77"/>
    </location>
</feature>
<evidence type="ECO:0000313" key="2">
    <source>
        <dbReference type="EMBL" id="CAA3013802.1"/>
    </source>
</evidence>
<sequence length="194" mass="22046">MDILIDDDPDFHNSDHDIYDDDDILFDCNVTEGIEMDMHRALHDEEALEVDSSSNVSSEELKFGNGSDLEENNADSKSHRDLRLPTYSLEALTVDGNRIVWVTICSRAVALHRNNPQVRQVDADMLLQIEFRMFVLIRYMKFVDTVMTEFGLEPAKVAVTMKYMSLDICGAIVELSSDKFEHEVTVVAVEVLGR</sequence>
<evidence type="ECO:0000256" key="1">
    <source>
        <dbReference type="SAM" id="MobiDB-lite"/>
    </source>
</evidence>
<reference evidence="2 3" key="1">
    <citation type="submission" date="2019-12" db="EMBL/GenBank/DDBJ databases">
        <authorList>
            <person name="Alioto T."/>
            <person name="Alioto T."/>
            <person name="Gomez Garrido J."/>
        </authorList>
    </citation>
    <scope>NUCLEOTIDE SEQUENCE [LARGE SCALE GENOMIC DNA]</scope>
</reference>
<protein>
    <submittedName>
        <fullName evidence="2">Uncharacterized protein</fullName>
    </submittedName>
</protein>
<name>A0A8S0U5K0_OLEEU</name>
<dbReference type="EMBL" id="CACTIH010007454">
    <property type="protein sequence ID" value="CAA3013802.1"/>
    <property type="molecule type" value="Genomic_DNA"/>
</dbReference>